<sequence>MLKVVKSGFYTTIQDSGRFGYRAYGVPVSGVMDSYSSHYANSILGNDADCAVLEITMIGPELHFDEPTQIAIAGADMGPMLNGNLISNNQVIDIKPNDVLSFEGLRKGLRCYLAIKGGLQSEVYLGSRSMYNTITESGTLKAGEKIYYEKSPSNSIKTYSNVKYDHDLLSTNILEVENGPEYNELPQELKNKLSTLQFKVSKFNNRMAYQLEPLIPNTLKTIITSPVLPGTVQLTPNGNLIILVRDCQTTGGYPRVLQLTERSLNILSQKRQEEQVSFRLTY</sequence>
<dbReference type="PANTHER" id="PTHR43309">
    <property type="entry name" value="5-OXOPROLINASE SUBUNIT C"/>
    <property type="match status" value="1"/>
</dbReference>
<dbReference type="EMBL" id="JAIUJS010000003">
    <property type="protein sequence ID" value="MCA0152851.1"/>
    <property type="molecule type" value="Genomic_DNA"/>
</dbReference>
<dbReference type="PANTHER" id="PTHR43309:SF5">
    <property type="entry name" value="5-OXOPROLINASE SUBUNIT C"/>
    <property type="match status" value="1"/>
</dbReference>
<evidence type="ECO:0000313" key="6">
    <source>
        <dbReference type="Proteomes" id="UP001198402"/>
    </source>
</evidence>
<reference evidence="6" key="1">
    <citation type="submission" date="2023-07" db="EMBL/GenBank/DDBJ databases">
        <authorList>
            <person name="Yue Y."/>
        </authorList>
    </citation>
    <scope>NUCLEOTIDE SEQUENCE [LARGE SCALE GENOMIC DNA]</scope>
    <source>
        <strain evidence="6">2Y89</strain>
    </source>
</reference>
<keyword evidence="2" id="KW-0378">Hydrolase</keyword>
<dbReference type="Gene3D" id="2.40.100.10">
    <property type="entry name" value="Cyclophilin-like"/>
    <property type="match status" value="1"/>
</dbReference>
<organism evidence="5 6">
    <name type="scientific">Winogradskyella vincentii</name>
    <dbReference type="NCBI Taxonomy" id="2877122"/>
    <lineage>
        <taxon>Bacteria</taxon>
        <taxon>Pseudomonadati</taxon>
        <taxon>Bacteroidota</taxon>
        <taxon>Flavobacteriia</taxon>
        <taxon>Flavobacteriales</taxon>
        <taxon>Flavobacteriaceae</taxon>
        <taxon>Winogradskyella</taxon>
    </lineage>
</organism>
<name>A0ABS7XZ08_9FLAO</name>
<comment type="caution">
    <text evidence="5">The sequence shown here is derived from an EMBL/GenBank/DDBJ whole genome shotgun (WGS) entry which is preliminary data.</text>
</comment>
<evidence type="ECO:0000313" key="5">
    <source>
        <dbReference type="EMBL" id="MCA0152851.1"/>
    </source>
</evidence>
<dbReference type="InterPro" id="IPR052708">
    <property type="entry name" value="PxpC"/>
</dbReference>
<evidence type="ECO:0000256" key="1">
    <source>
        <dbReference type="ARBA" id="ARBA00022741"/>
    </source>
</evidence>
<evidence type="ECO:0000256" key="3">
    <source>
        <dbReference type="ARBA" id="ARBA00022840"/>
    </source>
</evidence>
<evidence type="ECO:0000256" key="2">
    <source>
        <dbReference type="ARBA" id="ARBA00022801"/>
    </source>
</evidence>
<dbReference type="RefSeq" id="WP_224477780.1">
    <property type="nucleotide sequence ID" value="NZ_JAIUJS010000003.1"/>
</dbReference>
<dbReference type="InterPro" id="IPR029000">
    <property type="entry name" value="Cyclophilin-like_dom_sf"/>
</dbReference>
<dbReference type="InterPro" id="IPR003778">
    <property type="entry name" value="CT_A_B"/>
</dbReference>
<gene>
    <name evidence="5" type="ORF">LBV24_06460</name>
</gene>
<dbReference type="Pfam" id="PF02626">
    <property type="entry name" value="CT_A_B"/>
    <property type="match status" value="1"/>
</dbReference>
<feature type="domain" description="Carboxyltransferase" evidence="4">
    <location>
        <begin position="23"/>
        <end position="282"/>
    </location>
</feature>
<evidence type="ECO:0000259" key="4">
    <source>
        <dbReference type="SMART" id="SM00797"/>
    </source>
</evidence>
<proteinExistence type="predicted"/>
<keyword evidence="3" id="KW-0067">ATP-binding</keyword>
<keyword evidence="6" id="KW-1185">Reference proteome</keyword>
<protein>
    <submittedName>
        <fullName evidence="5">Biotin-dependent carboxyltransferase family protein</fullName>
    </submittedName>
</protein>
<accession>A0ABS7XZ08</accession>
<dbReference type="SMART" id="SM00797">
    <property type="entry name" value="AHS2"/>
    <property type="match status" value="1"/>
</dbReference>
<dbReference type="Proteomes" id="UP001198402">
    <property type="component" value="Unassembled WGS sequence"/>
</dbReference>
<keyword evidence="1" id="KW-0547">Nucleotide-binding</keyword>